<evidence type="ECO:0000256" key="4">
    <source>
        <dbReference type="ARBA" id="ARBA00023242"/>
    </source>
</evidence>
<dbReference type="GO" id="GO:0016593">
    <property type="term" value="C:Cdc73/Paf1 complex"/>
    <property type="evidence" value="ECO:0007669"/>
    <property type="project" value="TreeGrafter"/>
</dbReference>
<feature type="compositionally biased region" description="Acidic residues" evidence="6">
    <location>
        <begin position="42"/>
        <end position="51"/>
    </location>
</feature>
<dbReference type="PROSITE" id="PS51360">
    <property type="entry name" value="PLUS3"/>
    <property type="match status" value="1"/>
</dbReference>
<reference evidence="8" key="1">
    <citation type="submission" date="2021-01" db="EMBL/GenBank/DDBJ databases">
        <authorList>
            <person name="Corre E."/>
            <person name="Pelletier E."/>
            <person name="Niang G."/>
            <person name="Scheremetjew M."/>
            <person name="Finn R."/>
            <person name="Kale V."/>
            <person name="Holt S."/>
            <person name="Cochrane G."/>
            <person name="Meng A."/>
            <person name="Brown T."/>
            <person name="Cohen L."/>
        </authorList>
    </citation>
    <scope>NUCLEOTIDE SEQUENCE</scope>
    <source>
        <strain evidence="8">CCMP1897</strain>
    </source>
</reference>
<dbReference type="AlphaFoldDB" id="A0A6U9R972"/>
<feature type="compositionally biased region" description="Basic and acidic residues" evidence="6">
    <location>
        <begin position="131"/>
        <end position="140"/>
    </location>
</feature>
<dbReference type="EMBL" id="HBIS01005037">
    <property type="protein sequence ID" value="CAE0610722.1"/>
    <property type="molecule type" value="Transcribed_RNA"/>
</dbReference>
<dbReference type="SMART" id="SM00719">
    <property type="entry name" value="Plus3"/>
    <property type="match status" value="1"/>
</dbReference>
<feature type="coiled-coil region" evidence="5">
    <location>
        <begin position="402"/>
        <end position="432"/>
    </location>
</feature>
<dbReference type="PANTHER" id="PTHR13115">
    <property type="entry name" value="RNA POLYMERASE-ASSOCIATED PROTEIN RTF1 HOMOLOG"/>
    <property type="match status" value="1"/>
</dbReference>
<comment type="subcellular location">
    <subcellularLocation>
        <location evidence="1">Nucleus</location>
    </subcellularLocation>
</comment>
<dbReference type="SUPFAM" id="SSF159042">
    <property type="entry name" value="Plus3-like"/>
    <property type="match status" value="1"/>
</dbReference>
<evidence type="ECO:0000256" key="1">
    <source>
        <dbReference type="ARBA" id="ARBA00004123"/>
    </source>
</evidence>
<evidence type="ECO:0000256" key="3">
    <source>
        <dbReference type="ARBA" id="ARBA00023163"/>
    </source>
</evidence>
<sequence length="580" mass="66979">MVDSHERNQRDAKEQIHHEGEKGTTTKAKSTQRIQRKKNDAADEFAEEQDSESSTFEDGYDEDLYGDGDDRRRLEALPELEREMILYDRGEEREKNYEAWKAAHDAKRSHKQKNAVVQPRGERSGRHRKERTALDELVQEKKRRNLKANRQERTRTKAVPAKKRIQREEFATSEEEGAPDRSEEDQDSDAERYLEEEDEDEGRDPRFLAGGERGSRGEYDRFMETEINFSDAKKMQVTRIQLDKWMEDPIFDQVLPHCLVRFPDSQRDGVKYYAVGEAARIEVKEPRKEYAMPESKKRTRKYLVLRSGNSEKVIALSMVSNSPFTVQEFDSYLERLESKGAPVPTQAMRDLVISNIKKAENFRYSAGDIARMVEEKKKAKRTPVNIAMEKEKLIAQRNYARQQGKEQEAQSLQERIDELEATQERLRKESRRDGGLASVNKRNAMTNFMKQLRGVGNSGMAGASATGNTVDLFSRRQTRPRTYGKTGRVNVLDHQGKGRDEKYTAPIDNLKEPDSTSLIDIQVDLDKIGNFKPEDETQSIIRQLLGASRDHPVHEITVPSGEYPPESILELEEYSRLRNM</sequence>
<feature type="domain" description="Plus3" evidence="7">
    <location>
        <begin position="226"/>
        <end position="361"/>
    </location>
</feature>
<organism evidence="8">
    <name type="scientific">Picocystis salinarum</name>
    <dbReference type="NCBI Taxonomy" id="88271"/>
    <lineage>
        <taxon>Eukaryota</taxon>
        <taxon>Viridiplantae</taxon>
        <taxon>Chlorophyta</taxon>
        <taxon>Picocystophyceae</taxon>
        <taxon>Picocystales</taxon>
        <taxon>Picocystaceae</taxon>
        <taxon>Picocystis</taxon>
    </lineage>
</organism>
<feature type="compositionally biased region" description="Basic and acidic residues" evidence="6">
    <location>
        <begin position="68"/>
        <end position="106"/>
    </location>
</feature>
<dbReference type="EMBL" id="HBIS01005036">
    <property type="protein sequence ID" value="CAE0610721.1"/>
    <property type="molecule type" value="Transcribed_RNA"/>
</dbReference>
<keyword evidence="4" id="KW-0539">Nucleus</keyword>
<name>A0A6U9R972_9CHLO</name>
<feature type="compositionally biased region" description="Acidic residues" evidence="6">
    <location>
        <begin position="171"/>
        <end position="202"/>
    </location>
</feature>
<feature type="compositionally biased region" description="Basic and acidic residues" evidence="6">
    <location>
        <begin position="1"/>
        <end position="24"/>
    </location>
</feature>
<protein>
    <recommendedName>
        <fullName evidence="7">Plus3 domain-containing protein</fullName>
    </recommendedName>
</protein>
<evidence type="ECO:0000256" key="2">
    <source>
        <dbReference type="ARBA" id="ARBA00023015"/>
    </source>
</evidence>
<gene>
    <name evidence="8" type="ORF">PSAL00342_LOCUS4556</name>
    <name evidence="9" type="ORF">PSAL00342_LOCUS4557</name>
</gene>
<keyword evidence="3" id="KW-0804">Transcription</keyword>
<evidence type="ECO:0000256" key="6">
    <source>
        <dbReference type="SAM" id="MobiDB-lite"/>
    </source>
</evidence>
<keyword evidence="2" id="KW-0805">Transcription regulation</keyword>
<dbReference type="GO" id="GO:1990269">
    <property type="term" value="F:RNA polymerase II C-terminal domain phosphoserine binding"/>
    <property type="evidence" value="ECO:0007669"/>
    <property type="project" value="TreeGrafter"/>
</dbReference>
<dbReference type="InterPro" id="IPR004343">
    <property type="entry name" value="Plus-3_dom"/>
</dbReference>
<evidence type="ECO:0000313" key="9">
    <source>
        <dbReference type="EMBL" id="CAE0610722.1"/>
    </source>
</evidence>
<accession>A0A6U9R972</accession>
<proteinExistence type="predicted"/>
<feature type="compositionally biased region" description="Acidic residues" evidence="6">
    <location>
        <begin position="58"/>
        <end position="67"/>
    </location>
</feature>
<evidence type="ECO:0000256" key="5">
    <source>
        <dbReference type="SAM" id="Coils"/>
    </source>
</evidence>
<dbReference type="GO" id="GO:0003677">
    <property type="term" value="F:DNA binding"/>
    <property type="evidence" value="ECO:0007669"/>
    <property type="project" value="InterPro"/>
</dbReference>
<dbReference type="PANTHER" id="PTHR13115:SF8">
    <property type="entry name" value="RNA POLYMERASE-ASSOCIATED PROTEIN RTF1 HOMOLOG"/>
    <property type="match status" value="1"/>
</dbReference>
<dbReference type="InterPro" id="IPR036128">
    <property type="entry name" value="Plus3-like_sf"/>
</dbReference>
<feature type="region of interest" description="Disordered" evidence="6">
    <location>
        <begin position="1"/>
        <end position="215"/>
    </location>
</feature>
<dbReference type="Gene3D" id="3.90.70.200">
    <property type="entry name" value="Plus-3 domain"/>
    <property type="match status" value="1"/>
</dbReference>
<evidence type="ECO:0000313" key="8">
    <source>
        <dbReference type="EMBL" id="CAE0610721.1"/>
    </source>
</evidence>
<evidence type="ECO:0000259" key="7">
    <source>
        <dbReference type="PROSITE" id="PS51360"/>
    </source>
</evidence>
<dbReference type="Pfam" id="PF03126">
    <property type="entry name" value="Plus-3"/>
    <property type="match status" value="1"/>
</dbReference>
<keyword evidence="5" id="KW-0175">Coiled coil</keyword>